<gene>
    <name evidence="1" type="ORF">METZ01_LOCUS70043</name>
</gene>
<dbReference type="Gene3D" id="3.10.20.30">
    <property type="match status" value="1"/>
</dbReference>
<dbReference type="InterPro" id="IPR012675">
    <property type="entry name" value="Beta-grasp_dom_sf"/>
</dbReference>
<dbReference type="InterPro" id="IPR016155">
    <property type="entry name" value="Mopterin_synth/thiamin_S_b"/>
</dbReference>
<accession>A0A381TMW4</accession>
<proteinExistence type="predicted"/>
<dbReference type="SUPFAM" id="SSF54285">
    <property type="entry name" value="MoaD/ThiS"/>
    <property type="match status" value="1"/>
</dbReference>
<evidence type="ECO:0000313" key="1">
    <source>
        <dbReference type="EMBL" id="SVA17189.1"/>
    </source>
</evidence>
<sequence length="91" mass="9606">MTVELYGNSRIIAGQKLVQLEFTDSKVGAVEVIRALALLFPALGGKVLDTGDKRLLSSYVFNLNGVGFQDPGKLKLCDGDALLILPSQAGG</sequence>
<dbReference type="CDD" id="cd17040">
    <property type="entry name" value="Ubl_MoaD_like"/>
    <property type="match status" value="1"/>
</dbReference>
<evidence type="ECO:0008006" key="2">
    <source>
        <dbReference type="Google" id="ProtNLM"/>
    </source>
</evidence>
<protein>
    <recommendedName>
        <fullName evidence="2">Ubiquitin-like domain-containing protein</fullName>
    </recommendedName>
</protein>
<dbReference type="EMBL" id="UINC01004834">
    <property type="protein sequence ID" value="SVA17189.1"/>
    <property type="molecule type" value="Genomic_DNA"/>
</dbReference>
<reference evidence="1" key="1">
    <citation type="submission" date="2018-05" db="EMBL/GenBank/DDBJ databases">
        <authorList>
            <person name="Lanie J.A."/>
            <person name="Ng W.-L."/>
            <person name="Kazmierczak K.M."/>
            <person name="Andrzejewski T.M."/>
            <person name="Davidsen T.M."/>
            <person name="Wayne K.J."/>
            <person name="Tettelin H."/>
            <person name="Glass J.I."/>
            <person name="Rusch D."/>
            <person name="Podicherti R."/>
            <person name="Tsui H.-C.T."/>
            <person name="Winkler M.E."/>
        </authorList>
    </citation>
    <scope>NUCLEOTIDE SEQUENCE</scope>
</reference>
<name>A0A381TMW4_9ZZZZ</name>
<dbReference type="AlphaFoldDB" id="A0A381TMW4"/>
<organism evidence="1">
    <name type="scientific">marine metagenome</name>
    <dbReference type="NCBI Taxonomy" id="408172"/>
    <lineage>
        <taxon>unclassified sequences</taxon>
        <taxon>metagenomes</taxon>
        <taxon>ecological metagenomes</taxon>
    </lineage>
</organism>